<accession>A0A318KR56</accession>
<dbReference type="Proteomes" id="UP000247555">
    <property type="component" value="Unassembled WGS sequence"/>
</dbReference>
<comment type="similarity">
    <text evidence="5">Belongs to the bacterial solute-binding protein PotD/PotF family.</text>
</comment>
<evidence type="ECO:0000256" key="4">
    <source>
        <dbReference type="ARBA" id="ARBA00022764"/>
    </source>
</evidence>
<dbReference type="PIRSF" id="PIRSF019574">
    <property type="entry name" value="Periplasmic_polyamine_BP"/>
    <property type="match status" value="1"/>
</dbReference>
<comment type="subcellular location">
    <subcellularLocation>
        <location evidence="1 5">Periplasm</location>
    </subcellularLocation>
</comment>
<comment type="function">
    <text evidence="5">Required for the activity of the bacterial periplasmic transport system of putrescine.</text>
</comment>
<dbReference type="GO" id="GO:0042597">
    <property type="term" value="C:periplasmic space"/>
    <property type="evidence" value="ECO:0007669"/>
    <property type="project" value="UniProtKB-SubCell"/>
</dbReference>
<dbReference type="PANTHER" id="PTHR30222:SF12">
    <property type="entry name" value="NORSPERMIDINE SENSOR"/>
    <property type="match status" value="1"/>
</dbReference>
<gene>
    <name evidence="8" type="ORF">DFR34_13324</name>
</gene>
<dbReference type="EMBL" id="QJKI01000033">
    <property type="protein sequence ID" value="PXX74123.1"/>
    <property type="molecule type" value="Genomic_DNA"/>
</dbReference>
<evidence type="ECO:0000313" key="8">
    <source>
        <dbReference type="EMBL" id="PXX74123.1"/>
    </source>
</evidence>
<dbReference type="Gene3D" id="3.40.190.10">
    <property type="entry name" value="Periplasmic binding protein-like II"/>
    <property type="match status" value="2"/>
</dbReference>
<sequence>MRSLLLTALSAALLGLSTTPALAAGKVLNIYNWSDYIAPETVKNFEKETGIQVRYDVYDSNEVLQAKVLTGRSGYDIVVPTNAFLAKQLQANIYQPIDKNKLSNYKNLDAAVLTQANKFDPGNKYAVPYFYGINTLAINVKKVKAALGSEPMPANEWDLLFDQKYASKLKNCGVSVLDSPSEVLPIALHYLGRDPNSHHDADWQAAAELMKKARPAITRFSSSGYINELANGSICMALGYGGDLNIAKRRAEEAKAGQEIKVLAPKDGVMMWMDSMVIPKDAQNVDNAHAFINYILRPEVAAANAKAVTFASPNAAARSHIDDKFLKDPSIYPTPAIQAVSFLQLPVEAKTQRLQTRLWTEIKTRK</sequence>
<evidence type="ECO:0000256" key="5">
    <source>
        <dbReference type="PIRNR" id="PIRNR019574"/>
    </source>
</evidence>
<keyword evidence="9" id="KW-1185">Reference proteome</keyword>
<keyword evidence="3 7" id="KW-0732">Signal</keyword>
<feature type="signal peptide" evidence="7">
    <location>
        <begin position="1"/>
        <end position="23"/>
    </location>
</feature>
<dbReference type="CDD" id="cd13659">
    <property type="entry name" value="PBP2_PotF"/>
    <property type="match status" value="1"/>
</dbReference>
<dbReference type="PRINTS" id="PR00909">
    <property type="entry name" value="SPERMDNBNDNG"/>
</dbReference>
<dbReference type="GO" id="GO:0019808">
    <property type="term" value="F:polyamine binding"/>
    <property type="evidence" value="ECO:0007669"/>
    <property type="project" value="InterPro"/>
</dbReference>
<dbReference type="InterPro" id="IPR001188">
    <property type="entry name" value="Sperm_putr-bd"/>
</dbReference>
<comment type="caution">
    <text evidence="8">The sequence shown here is derived from an EMBL/GenBank/DDBJ whole genome shotgun (WGS) entry which is preliminary data.</text>
</comment>
<evidence type="ECO:0000256" key="3">
    <source>
        <dbReference type="ARBA" id="ARBA00022729"/>
    </source>
</evidence>
<dbReference type="SUPFAM" id="SSF53850">
    <property type="entry name" value="Periplasmic binding protein-like II"/>
    <property type="match status" value="1"/>
</dbReference>
<proteinExistence type="inferred from homology"/>
<organism evidence="8 9">
    <name type="scientific">Rivihabitans pingtungensis</name>
    <dbReference type="NCBI Taxonomy" id="1054498"/>
    <lineage>
        <taxon>Bacteria</taxon>
        <taxon>Pseudomonadati</taxon>
        <taxon>Pseudomonadota</taxon>
        <taxon>Betaproteobacteria</taxon>
        <taxon>Neisseriales</taxon>
        <taxon>Aquaspirillaceae</taxon>
        <taxon>Rivihabitans</taxon>
    </lineage>
</organism>
<dbReference type="OrthoDB" id="9769319at2"/>
<feature type="binding site" evidence="6">
    <location>
        <position position="344"/>
    </location>
    <ligand>
        <name>spermidine</name>
        <dbReference type="ChEBI" id="CHEBI:57834"/>
    </ligand>
</feature>
<reference evidence="8 9" key="1">
    <citation type="submission" date="2018-05" db="EMBL/GenBank/DDBJ databases">
        <title>Genomic Encyclopedia of Type Strains, Phase IV (KMG-IV): sequencing the most valuable type-strain genomes for metagenomic binning, comparative biology and taxonomic classification.</title>
        <authorList>
            <person name="Goeker M."/>
        </authorList>
    </citation>
    <scope>NUCLEOTIDE SEQUENCE [LARGE SCALE GENOMIC DNA]</scope>
    <source>
        <strain evidence="8 9">DSM 29661</strain>
    </source>
</reference>
<feature type="chain" id="PRO_5016290632" description="Putrescine-binding periplasmic protein" evidence="7">
    <location>
        <begin position="24"/>
        <end position="366"/>
    </location>
</feature>
<evidence type="ECO:0000256" key="6">
    <source>
        <dbReference type="PIRSR" id="PIRSR019574-1"/>
    </source>
</evidence>
<keyword evidence="2 5" id="KW-0813">Transport</keyword>
<evidence type="ECO:0000256" key="7">
    <source>
        <dbReference type="SAM" id="SignalP"/>
    </source>
</evidence>
<protein>
    <recommendedName>
        <fullName evidence="5">Putrescine-binding periplasmic protein</fullName>
    </recommendedName>
</protein>
<dbReference type="Pfam" id="PF13416">
    <property type="entry name" value="SBP_bac_8"/>
    <property type="match status" value="1"/>
</dbReference>
<keyword evidence="4 5" id="KW-0574">Periplasm</keyword>
<dbReference type="GO" id="GO:0015846">
    <property type="term" value="P:polyamine transport"/>
    <property type="evidence" value="ECO:0007669"/>
    <property type="project" value="InterPro"/>
</dbReference>
<dbReference type="InterPro" id="IPR006059">
    <property type="entry name" value="SBP"/>
</dbReference>
<dbReference type="AlphaFoldDB" id="A0A318KR56"/>
<evidence type="ECO:0000256" key="2">
    <source>
        <dbReference type="ARBA" id="ARBA00022448"/>
    </source>
</evidence>
<evidence type="ECO:0000256" key="1">
    <source>
        <dbReference type="ARBA" id="ARBA00004418"/>
    </source>
</evidence>
<evidence type="ECO:0000313" key="9">
    <source>
        <dbReference type="Proteomes" id="UP000247555"/>
    </source>
</evidence>
<name>A0A318KR56_9NEIS</name>
<dbReference type="RefSeq" id="WP_110392118.1">
    <property type="nucleotide sequence ID" value="NZ_QJKI01000033.1"/>
</dbReference>
<dbReference type="PANTHER" id="PTHR30222">
    <property type="entry name" value="SPERMIDINE/PUTRESCINE-BINDING PERIPLASMIC PROTEIN"/>
    <property type="match status" value="1"/>
</dbReference>